<dbReference type="EMBL" id="MN739391">
    <property type="protein sequence ID" value="QHT02213.1"/>
    <property type="molecule type" value="Genomic_DNA"/>
</dbReference>
<protein>
    <submittedName>
        <fullName evidence="1">Uncharacterized protein</fullName>
    </submittedName>
</protein>
<organism evidence="1">
    <name type="scientific">viral metagenome</name>
    <dbReference type="NCBI Taxonomy" id="1070528"/>
    <lineage>
        <taxon>unclassified sequences</taxon>
        <taxon>metagenomes</taxon>
        <taxon>organismal metagenomes</taxon>
    </lineage>
</organism>
<dbReference type="AlphaFoldDB" id="A0A6C0CD57"/>
<name>A0A6C0CD57_9ZZZZ</name>
<proteinExistence type="predicted"/>
<reference evidence="1" key="1">
    <citation type="journal article" date="2020" name="Nature">
        <title>Giant virus diversity and host interactions through global metagenomics.</title>
        <authorList>
            <person name="Schulz F."/>
            <person name="Roux S."/>
            <person name="Paez-Espino D."/>
            <person name="Jungbluth S."/>
            <person name="Walsh D.A."/>
            <person name="Denef V.J."/>
            <person name="McMahon K.D."/>
            <person name="Konstantinidis K.T."/>
            <person name="Eloe-Fadrosh E.A."/>
            <person name="Kyrpides N.C."/>
            <person name="Woyke T."/>
        </authorList>
    </citation>
    <scope>NUCLEOTIDE SEQUENCE</scope>
    <source>
        <strain evidence="1">GVMAG-M-3300020565-3</strain>
    </source>
</reference>
<sequence length="217" mass="24561">MDDYFITKKAVEIIQANINDHFVKCLITLSINDRYTNDIKVILGIIELLKTYMETRRSDILSSCIKYTNKSYYLHLTDSLFRLIQGHLTFAKYNNQTIKYVFIADLIEKHNKPIFANAPHITRNFNDNNSRTRFNTCGADAGEDGEGGDATAAAAAASDYKADDDEYKESALLAPQGSQDAGTLFRDAYYRLNKTKTNNKNAREFELKMVGNGNDLL</sequence>
<evidence type="ECO:0000313" key="1">
    <source>
        <dbReference type="EMBL" id="QHT02213.1"/>
    </source>
</evidence>
<accession>A0A6C0CD57</accession>